<sequence>MLSIGDLSRRTGVKIPTIRYYEQMGLIEPPERSEGNQRRYSRRELERLSFIRHARDLGLNIEAIRELIELSAHPEQPCAHADRIAAEQLQAVREKIAKLQRLETELERIATHCHGDQIKDCYVIRALANHELCDGEH</sequence>
<dbReference type="CDD" id="cd04785">
    <property type="entry name" value="HTH_CadR-PbrR-like"/>
    <property type="match status" value="1"/>
</dbReference>
<dbReference type="OrthoDB" id="9802944at2"/>
<keyword evidence="1" id="KW-0238">DNA-binding</keyword>
<dbReference type="PRINTS" id="PR00040">
    <property type="entry name" value="HTHMERR"/>
</dbReference>
<dbReference type="PROSITE" id="PS00552">
    <property type="entry name" value="HTH_MERR_1"/>
    <property type="match status" value="1"/>
</dbReference>
<dbReference type="EMBL" id="RKST01000015">
    <property type="protein sequence ID" value="RUM96901.1"/>
    <property type="molecule type" value="Genomic_DNA"/>
</dbReference>
<dbReference type="RefSeq" id="WP_128627402.1">
    <property type="nucleotide sequence ID" value="NZ_RKST01000015.1"/>
</dbReference>
<dbReference type="InterPro" id="IPR000551">
    <property type="entry name" value="MerR-type_HTH_dom"/>
</dbReference>
<dbReference type="SMART" id="SM00422">
    <property type="entry name" value="HTH_MERR"/>
    <property type="match status" value="1"/>
</dbReference>
<dbReference type="PROSITE" id="PS50937">
    <property type="entry name" value="HTH_MERR_2"/>
    <property type="match status" value="1"/>
</dbReference>
<proteinExistence type="predicted"/>
<feature type="domain" description="HTH merR-type" evidence="3">
    <location>
        <begin position="1"/>
        <end position="70"/>
    </location>
</feature>
<name>A0A432V445_9HYPH</name>
<dbReference type="SUPFAM" id="SSF46955">
    <property type="entry name" value="Putative DNA-binding domain"/>
    <property type="match status" value="1"/>
</dbReference>
<feature type="coiled-coil region" evidence="2">
    <location>
        <begin position="85"/>
        <end position="112"/>
    </location>
</feature>
<accession>A0A432V445</accession>
<comment type="caution">
    <text evidence="4">The sequence shown here is derived from an EMBL/GenBank/DDBJ whole genome shotgun (WGS) entry which is preliminary data.</text>
</comment>
<keyword evidence="5" id="KW-1185">Reference proteome</keyword>
<organism evidence="4 5">
    <name type="scientific">Borborobacter arsenicus</name>
    <dbReference type="NCBI Taxonomy" id="1851146"/>
    <lineage>
        <taxon>Bacteria</taxon>
        <taxon>Pseudomonadati</taxon>
        <taxon>Pseudomonadota</taxon>
        <taxon>Alphaproteobacteria</taxon>
        <taxon>Hyphomicrobiales</taxon>
        <taxon>Phyllobacteriaceae</taxon>
        <taxon>Borborobacter</taxon>
    </lineage>
</organism>
<dbReference type="InterPro" id="IPR009061">
    <property type="entry name" value="DNA-bd_dom_put_sf"/>
</dbReference>
<evidence type="ECO:0000256" key="2">
    <source>
        <dbReference type="SAM" id="Coils"/>
    </source>
</evidence>
<dbReference type="PANTHER" id="PTHR30204">
    <property type="entry name" value="REDOX-CYCLING DRUG-SENSING TRANSCRIPTIONAL ACTIVATOR SOXR"/>
    <property type="match status" value="1"/>
</dbReference>
<dbReference type="InterPro" id="IPR047057">
    <property type="entry name" value="MerR_fam"/>
</dbReference>
<keyword evidence="2" id="KW-0175">Coiled coil</keyword>
<protein>
    <submittedName>
        <fullName evidence="4">MerR family transcriptional regulator</fullName>
    </submittedName>
</protein>
<dbReference type="GO" id="GO:0003700">
    <property type="term" value="F:DNA-binding transcription factor activity"/>
    <property type="evidence" value="ECO:0007669"/>
    <property type="project" value="InterPro"/>
</dbReference>
<dbReference type="PANTHER" id="PTHR30204:SF92">
    <property type="entry name" value="HTH-TYPE TRANSCRIPTIONAL REGULATOR ZNTR"/>
    <property type="match status" value="1"/>
</dbReference>
<gene>
    <name evidence="4" type="ORF">EET67_15290</name>
</gene>
<evidence type="ECO:0000313" key="4">
    <source>
        <dbReference type="EMBL" id="RUM96901.1"/>
    </source>
</evidence>
<evidence type="ECO:0000259" key="3">
    <source>
        <dbReference type="PROSITE" id="PS50937"/>
    </source>
</evidence>
<dbReference type="GO" id="GO:0003677">
    <property type="term" value="F:DNA binding"/>
    <property type="evidence" value="ECO:0007669"/>
    <property type="project" value="UniProtKB-KW"/>
</dbReference>
<dbReference type="Pfam" id="PF13411">
    <property type="entry name" value="MerR_1"/>
    <property type="match status" value="1"/>
</dbReference>
<evidence type="ECO:0000256" key="1">
    <source>
        <dbReference type="ARBA" id="ARBA00023125"/>
    </source>
</evidence>
<dbReference type="AlphaFoldDB" id="A0A432V445"/>
<reference evidence="4 5" key="1">
    <citation type="submission" date="2018-11" db="EMBL/GenBank/DDBJ databases">
        <title>Pseudaminobacter arsenicus sp. nov., an arsenic-resistant bacterium isolated from arsenic-rich aquifers.</title>
        <authorList>
            <person name="Mu Y."/>
        </authorList>
    </citation>
    <scope>NUCLEOTIDE SEQUENCE [LARGE SCALE GENOMIC DNA]</scope>
    <source>
        <strain evidence="4 5">CB3</strain>
    </source>
</reference>
<evidence type="ECO:0000313" key="5">
    <source>
        <dbReference type="Proteomes" id="UP000281647"/>
    </source>
</evidence>
<dbReference type="Gene3D" id="1.10.1660.10">
    <property type="match status" value="1"/>
</dbReference>
<dbReference type="Proteomes" id="UP000281647">
    <property type="component" value="Unassembled WGS sequence"/>
</dbReference>